<dbReference type="GO" id="GO:0035438">
    <property type="term" value="F:cyclic-di-GMP binding"/>
    <property type="evidence" value="ECO:0007669"/>
    <property type="project" value="InterPro"/>
</dbReference>
<evidence type="ECO:0000313" key="3">
    <source>
        <dbReference type="EMBL" id="VDN46301.1"/>
    </source>
</evidence>
<gene>
    <name evidence="3" type="ORF">PATL70BA_0447</name>
</gene>
<feature type="domain" description="PilZ" evidence="1">
    <location>
        <begin position="100"/>
        <end position="207"/>
    </location>
</feature>
<sequence length="219" mass="25858">MYKGIEVGDKIELEVQQLMGEKQEKYISKIQEVSEEGEIIILAPMESGRIISLELNQNYGMCVYTSNGLYRCEVAVTERIRDDNLYLIKLEVHSALQKYQRRQYYRLDCMLTFHYKDDDNGEWEEGIILDISGGGIRFTSKKKLLDKKGVINHLQLNYEQEECHLYLSGVIVESSNLRAQDNIYENRVVFDEITIEEREIIIKFIFEEERRRRKNKKGL</sequence>
<reference evidence="3 4" key="1">
    <citation type="submission" date="2018-09" db="EMBL/GenBank/DDBJ databases">
        <authorList>
            <person name="Postec A."/>
        </authorList>
    </citation>
    <scope>NUCLEOTIDE SEQUENCE [LARGE SCALE GENOMIC DNA]</scope>
    <source>
        <strain evidence="3">70B-A</strain>
    </source>
</reference>
<dbReference type="Pfam" id="PF07238">
    <property type="entry name" value="PilZ"/>
    <property type="match status" value="1"/>
</dbReference>
<organism evidence="3 4">
    <name type="scientific">Petrocella atlantisensis</name>
    <dbReference type="NCBI Taxonomy" id="2173034"/>
    <lineage>
        <taxon>Bacteria</taxon>
        <taxon>Bacillati</taxon>
        <taxon>Bacillota</taxon>
        <taxon>Clostridia</taxon>
        <taxon>Lachnospirales</taxon>
        <taxon>Vallitaleaceae</taxon>
        <taxon>Petrocella</taxon>
    </lineage>
</organism>
<dbReference type="Proteomes" id="UP000279029">
    <property type="component" value="Chromosome"/>
</dbReference>
<dbReference type="Pfam" id="PF12945">
    <property type="entry name" value="PilZNR"/>
    <property type="match status" value="1"/>
</dbReference>
<dbReference type="AlphaFoldDB" id="A0A3P7PSU8"/>
<feature type="domain" description="Type III secretion system flagellar brake protein YcgR PilZN" evidence="2">
    <location>
        <begin position="6"/>
        <end position="91"/>
    </location>
</feature>
<dbReference type="RefSeq" id="WP_172596061.1">
    <property type="nucleotide sequence ID" value="NZ_LR130778.1"/>
</dbReference>
<evidence type="ECO:0000313" key="4">
    <source>
        <dbReference type="Proteomes" id="UP000279029"/>
    </source>
</evidence>
<protein>
    <recommendedName>
        <fullName evidence="5">Flagellar brake protein</fullName>
    </recommendedName>
</protein>
<name>A0A3P7PSU8_9FIRM</name>
<dbReference type="InterPro" id="IPR009875">
    <property type="entry name" value="PilZ_domain"/>
</dbReference>
<accession>A0A3P7PSU8</accession>
<dbReference type="InterPro" id="IPR009926">
    <property type="entry name" value="T3SS_YcgR_PilZN"/>
</dbReference>
<evidence type="ECO:0000259" key="2">
    <source>
        <dbReference type="Pfam" id="PF12945"/>
    </source>
</evidence>
<dbReference type="Gene3D" id="2.40.10.220">
    <property type="entry name" value="predicted glycosyltransferase like domains"/>
    <property type="match status" value="1"/>
</dbReference>
<proteinExistence type="predicted"/>
<evidence type="ECO:0000259" key="1">
    <source>
        <dbReference type="Pfam" id="PF07238"/>
    </source>
</evidence>
<keyword evidence="4" id="KW-1185">Reference proteome</keyword>
<dbReference type="KEGG" id="cbar:PATL70BA_0447"/>
<dbReference type="EMBL" id="LR130778">
    <property type="protein sequence ID" value="VDN46301.1"/>
    <property type="molecule type" value="Genomic_DNA"/>
</dbReference>
<evidence type="ECO:0008006" key="5">
    <source>
        <dbReference type="Google" id="ProtNLM"/>
    </source>
</evidence>